<evidence type="ECO:0000313" key="2">
    <source>
        <dbReference type="Proteomes" id="UP001230156"/>
    </source>
</evidence>
<accession>A0ABU0YHY7</accession>
<reference evidence="2" key="1">
    <citation type="submission" date="2023-08" db="EMBL/GenBank/DDBJ databases">
        <title>Rhodospirillaceae gen. nov., a novel taxon isolated from the Yangtze River Yuezi River estuary sludge.</title>
        <authorList>
            <person name="Ruan L."/>
        </authorList>
    </citation>
    <scope>NUCLEOTIDE SEQUENCE [LARGE SCALE GENOMIC DNA]</scope>
    <source>
        <strain evidence="2">R-7</strain>
    </source>
</reference>
<protein>
    <submittedName>
        <fullName evidence="1">Uncharacterized protein</fullName>
    </submittedName>
</protein>
<dbReference type="RefSeq" id="WP_379954724.1">
    <property type="nucleotide sequence ID" value="NZ_JAUYVI010000002.1"/>
</dbReference>
<sequence length="111" mass="12157">MLAIGMVVALAHLSLGLQPTPVHGEAEWIMRDPAIAWCCGPKECGVVPEGGVVIQGDGWFVPVTRQRFKLGDPHTYWSRDDRMWWCRGKGSLNGAPMQGPVQCLFVPKLGS</sequence>
<organism evidence="1 2">
    <name type="scientific">Dongia sedimenti</name>
    <dbReference type="NCBI Taxonomy" id="3064282"/>
    <lineage>
        <taxon>Bacteria</taxon>
        <taxon>Pseudomonadati</taxon>
        <taxon>Pseudomonadota</taxon>
        <taxon>Alphaproteobacteria</taxon>
        <taxon>Rhodospirillales</taxon>
        <taxon>Dongiaceae</taxon>
        <taxon>Dongia</taxon>
    </lineage>
</organism>
<name>A0ABU0YHY7_9PROT</name>
<evidence type="ECO:0000313" key="1">
    <source>
        <dbReference type="EMBL" id="MDQ7247324.1"/>
    </source>
</evidence>
<comment type="caution">
    <text evidence="1">The sequence shown here is derived from an EMBL/GenBank/DDBJ whole genome shotgun (WGS) entry which is preliminary data.</text>
</comment>
<keyword evidence="2" id="KW-1185">Reference proteome</keyword>
<gene>
    <name evidence="1" type="ORF">Q8A70_06585</name>
</gene>
<dbReference type="Proteomes" id="UP001230156">
    <property type="component" value="Unassembled WGS sequence"/>
</dbReference>
<proteinExistence type="predicted"/>
<dbReference type="EMBL" id="JAUYVI010000002">
    <property type="protein sequence ID" value="MDQ7247324.1"/>
    <property type="molecule type" value="Genomic_DNA"/>
</dbReference>